<keyword evidence="3" id="KW-0813">Transport</keyword>
<comment type="subunit">
    <text evidence="11">F-type ATPases have 2 components, CF(1) - the catalytic core - and CF(0) - the membrane proton channel. CF(1) has five subunits: alpha(3), beta(3), gamma(1), delta(1), epsilon(1). CF(0) has four main subunits: a(1), b(1), b'(1) and c(9-12).</text>
</comment>
<dbReference type="InterPro" id="IPR000793">
    <property type="entry name" value="ATP_synth_asu_C"/>
</dbReference>
<dbReference type="SUPFAM" id="SSF50615">
    <property type="entry name" value="N-terminal domain of alpha and beta subunits of F1 ATP synthase"/>
    <property type="match status" value="1"/>
</dbReference>
<keyword evidence="4" id="KW-0547">Nucleotide-binding</keyword>
<protein>
    <submittedName>
        <fullName evidence="14">ATP synthase subunit alpha</fullName>
    </submittedName>
</protein>
<dbReference type="InterPro" id="IPR005294">
    <property type="entry name" value="ATP_synth_F1_asu"/>
</dbReference>
<evidence type="ECO:0000256" key="5">
    <source>
        <dbReference type="ARBA" id="ARBA00022781"/>
    </source>
</evidence>
<evidence type="ECO:0000256" key="9">
    <source>
        <dbReference type="ARBA" id="ARBA00023196"/>
    </source>
</evidence>
<feature type="domain" description="ATP synthase alpha subunit C-terminal" evidence="13">
    <location>
        <begin position="354"/>
        <end position="450"/>
    </location>
</feature>
<proteinExistence type="inferred from homology"/>
<dbReference type="PANTHER" id="PTHR48082:SF2">
    <property type="entry name" value="ATP SYNTHASE SUBUNIT ALPHA, MITOCHONDRIAL"/>
    <property type="match status" value="1"/>
</dbReference>
<comment type="subcellular location">
    <subcellularLocation>
        <location evidence="1">Membrane</location>
    </subcellularLocation>
</comment>
<evidence type="ECO:0000313" key="15">
    <source>
        <dbReference type="Proteomes" id="UP000034543"/>
    </source>
</evidence>
<evidence type="ECO:0000256" key="4">
    <source>
        <dbReference type="ARBA" id="ARBA00022741"/>
    </source>
</evidence>
<dbReference type="InterPro" id="IPR000194">
    <property type="entry name" value="ATPase_F1/V1/A1_a/bsu_nucl-bd"/>
</dbReference>
<dbReference type="FunFam" id="3.40.50.300:FF:002432">
    <property type="entry name" value="ATP synthase subunit alpha, mitochondrial"/>
    <property type="match status" value="1"/>
</dbReference>
<evidence type="ECO:0000256" key="1">
    <source>
        <dbReference type="ARBA" id="ARBA00004370"/>
    </source>
</evidence>
<evidence type="ECO:0000256" key="3">
    <source>
        <dbReference type="ARBA" id="ARBA00022448"/>
    </source>
</evidence>
<dbReference type="GO" id="GO:0046933">
    <property type="term" value="F:proton-transporting ATP synthase activity, rotational mechanism"/>
    <property type="evidence" value="ECO:0007669"/>
    <property type="project" value="InterPro"/>
</dbReference>
<keyword evidence="5" id="KW-0375">Hydrogen ion transport</keyword>
<dbReference type="GO" id="GO:0005524">
    <property type="term" value="F:ATP binding"/>
    <property type="evidence" value="ECO:0007669"/>
    <property type="project" value="UniProtKB-KW"/>
</dbReference>
<reference evidence="14 15" key="1">
    <citation type="journal article" date="2015" name="Nature">
        <title>rRNA introns, odd ribosomes, and small enigmatic genomes across a large radiation of phyla.</title>
        <authorList>
            <person name="Brown C.T."/>
            <person name="Hug L.A."/>
            <person name="Thomas B.C."/>
            <person name="Sharon I."/>
            <person name="Castelle C.J."/>
            <person name="Singh A."/>
            <person name="Wilkins M.J."/>
            <person name="Williams K.H."/>
            <person name="Banfield J.F."/>
        </authorList>
    </citation>
    <scope>NUCLEOTIDE SEQUENCE [LARGE SCALE GENOMIC DNA]</scope>
</reference>
<evidence type="ECO:0000256" key="8">
    <source>
        <dbReference type="ARBA" id="ARBA00023136"/>
    </source>
</evidence>
<evidence type="ECO:0000259" key="12">
    <source>
        <dbReference type="Pfam" id="PF00006"/>
    </source>
</evidence>
<comment type="similarity">
    <text evidence="2">Belongs to the ATPase alpha/beta chains family.</text>
</comment>
<keyword evidence="10" id="KW-0066">ATP synthesis</keyword>
<dbReference type="STRING" id="1618436.UV59_C0003G0020"/>
<sequence length="480" mass="54476">MKSFNDYLNEIGEIGYVKEIRYSILYVAGLPTVKPSEIVLFESGEVGQVLSVDAEYAEVIIFSNSIIRVGTRVVRSNELYTLELSDELFERTIDPLGNDLWSKEAVVIHPKDKRYIDSVPSGITERKSISEAFETGVSLIDLIIPLGKGQRELVIGDRKTGKTIFLLQTIATQVRRGTICIYGAIAKRPMEIRRIEEYLKINKLISKCIIVATSSSDPSGLIFMTPYAAMTIAEYFRDQGKDVLVILDDLSRHAQFYREITLLARRFPGRDSYPGDVFYIHSRLLERAGKFRNGSITCLPVVEAIAGNISGYIQTNIMSMTDGHLFFDTDLFNQGMRPAVNSFLSVTRVGLQAQSEIVRDVSRKLTSFLVRLGQLQQLLHFGVEISPEVKNTLALGEKINEFFKQPYEKNIPLAASLYIVAILWSGKWKEKNVGNVRNEVDKILNRYVTDEAYRQRIERFIARFQKFDALILELQTIRSI</sequence>
<dbReference type="Gene3D" id="3.40.50.12240">
    <property type="match status" value="1"/>
</dbReference>
<keyword evidence="8" id="KW-0472">Membrane</keyword>
<dbReference type="SUPFAM" id="SSF52540">
    <property type="entry name" value="P-loop containing nucleoside triphosphate hydrolases"/>
    <property type="match status" value="1"/>
</dbReference>
<comment type="caution">
    <text evidence="14">The sequence shown here is derived from an EMBL/GenBank/DDBJ whole genome shotgun (WGS) entry which is preliminary data.</text>
</comment>
<dbReference type="Proteomes" id="UP000034543">
    <property type="component" value="Unassembled WGS sequence"/>
</dbReference>
<dbReference type="GO" id="GO:0045259">
    <property type="term" value="C:proton-transporting ATP synthase complex"/>
    <property type="evidence" value="ECO:0007669"/>
    <property type="project" value="UniProtKB-KW"/>
</dbReference>
<dbReference type="EMBL" id="LCFB01000003">
    <property type="protein sequence ID" value="KKS86025.1"/>
    <property type="molecule type" value="Genomic_DNA"/>
</dbReference>
<dbReference type="AlphaFoldDB" id="A0A0G1CJM2"/>
<evidence type="ECO:0000256" key="10">
    <source>
        <dbReference type="ARBA" id="ARBA00023310"/>
    </source>
</evidence>
<gene>
    <name evidence="14" type="ORF">UV59_C0003G0020</name>
</gene>
<evidence type="ECO:0000256" key="7">
    <source>
        <dbReference type="ARBA" id="ARBA00023065"/>
    </source>
</evidence>
<dbReference type="SUPFAM" id="SSF47917">
    <property type="entry name" value="C-terminal domain of alpha and beta subunits of F1 ATP synthase"/>
    <property type="match status" value="1"/>
</dbReference>
<accession>A0A0G1CJM2</accession>
<dbReference type="InterPro" id="IPR036121">
    <property type="entry name" value="ATPase_F1/V1/A1_a/bsu_N_sf"/>
</dbReference>
<dbReference type="PANTHER" id="PTHR48082">
    <property type="entry name" value="ATP SYNTHASE SUBUNIT ALPHA, MITOCHONDRIAL"/>
    <property type="match status" value="1"/>
</dbReference>
<feature type="domain" description="ATPase F1/V1/A1 complex alpha/beta subunit nucleotide-binding" evidence="12">
    <location>
        <begin position="136"/>
        <end position="346"/>
    </location>
</feature>
<dbReference type="GO" id="GO:0043531">
    <property type="term" value="F:ADP binding"/>
    <property type="evidence" value="ECO:0007669"/>
    <property type="project" value="TreeGrafter"/>
</dbReference>
<organism evidence="14 15">
    <name type="scientific">Candidatus Gottesmanbacteria bacterium GW2011_GWA1_43_11</name>
    <dbReference type="NCBI Taxonomy" id="1618436"/>
    <lineage>
        <taxon>Bacteria</taxon>
        <taxon>Candidatus Gottesmaniibacteriota</taxon>
    </lineage>
</organism>
<dbReference type="PATRIC" id="fig|1618436.3.peg.160"/>
<name>A0A0G1CJM2_9BACT</name>
<keyword evidence="9" id="KW-0139">CF(1)</keyword>
<dbReference type="InterPro" id="IPR027417">
    <property type="entry name" value="P-loop_NTPase"/>
</dbReference>
<dbReference type="Pfam" id="PF00306">
    <property type="entry name" value="ATP-synt_ab_C"/>
    <property type="match status" value="1"/>
</dbReference>
<evidence type="ECO:0000256" key="6">
    <source>
        <dbReference type="ARBA" id="ARBA00022840"/>
    </source>
</evidence>
<evidence type="ECO:0000259" key="13">
    <source>
        <dbReference type="Pfam" id="PF00306"/>
    </source>
</evidence>
<evidence type="ECO:0000256" key="11">
    <source>
        <dbReference type="ARBA" id="ARBA00026013"/>
    </source>
</evidence>
<keyword evidence="7" id="KW-0406">Ion transport</keyword>
<evidence type="ECO:0000256" key="2">
    <source>
        <dbReference type="ARBA" id="ARBA00008936"/>
    </source>
</evidence>
<evidence type="ECO:0000313" key="14">
    <source>
        <dbReference type="EMBL" id="KKS86025.1"/>
    </source>
</evidence>
<dbReference type="Pfam" id="PF00006">
    <property type="entry name" value="ATP-synt_ab"/>
    <property type="match status" value="1"/>
</dbReference>
<keyword evidence="6" id="KW-0067">ATP-binding</keyword>